<dbReference type="EC" id="2.7.7.7" evidence="7"/>
<dbReference type="CDD" id="cd18138">
    <property type="entry name" value="HLD_clamp_pol_III_delta"/>
    <property type="match status" value="1"/>
</dbReference>
<keyword evidence="4" id="KW-0239">DNA-directed DNA polymerase</keyword>
<accession>A0A930XWK0</accession>
<evidence type="ECO:0000256" key="7">
    <source>
        <dbReference type="NCBIfam" id="TIGR01128"/>
    </source>
</evidence>
<dbReference type="GO" id="GO:0009360">
    <property type="term" value="C:DNA polymerase III complex"/>
    <property type="evidence" value="ECO:0007669"/>
    <property type="project" value="UniProtKB-UniRule"/>
</dbReference>
<keyword evidence="3" id="KW-0235">DNA replication</keyword>
<evidence type="ECO:0000313" key="9">
    <source>
        <dbReference type="Proteomes" id="UP000604381"/>
    </source>
</evidence>
<evidence type="ECO:0000256" key="3">
    <source>
        <dbReference type="ARBA" id="ARBA00022705"/>
    </source>
</evidence>
<dbReference type="SUPFAM" id="SSF48019">
    <property type="entry name" value="post-AAA+ oligomerization domain-like"/>
    <property type="match status" value="1"/>
</dbReference>
<proteinExistence type="inferred from homology"/>
<evidence type="ECO:0000313" key="8">
    <source>
        <dbReference type="EMBL" id="MBF2735172.1"/>
    </source>
</evidence>
<dbReference type="SUPFAM" id="SSF52540">
    <property type="entry name" value="P-loop containing nucleoside triphosphate hydrolases"/>
    <property type="match status" value="1"/>
</dbReference>
<evidence type="ECO:0000256" key="2">
    <source>
        <dbReference type="ARBA" id="ARBA00022695"/>
    </source>
</evidence>
<comment type="catalytic activity">
    <reaction evidence="6">
        <text>DNA(n) + a 2'-deoxyribonucleoside 5'-triphosphate = DNA(n+1) + diphosphate</text>
        <dbReference type="Rhea" id="RHEA:22508"/>
        <dbReference type="Rhea" id="RHEA-COMP:17339"/>
        <dbReference type="Rhea" id="RHEA-COMP:17340"/>
        <dbReference type="ChEBI" id="CHEBI:33019"/>
        <dbReference type="ChEBI" id="CHEBI:61560"/>
        <dbReference type="ChEBI" id="CHEBI:173112"/>
        <dbReference type="EC" id="2.7.7.7"/>
    </reaction>
</comment>
<evidence type="ECO:0000256" key="1">
    <source>
        <dbReference type="ARBA" id="ARBA00022679"/>
    </source>
</evidence>
<dbReference type="GO" id="GO:0003677">
    <property type="term" value="F:DNA binding"/>
    <property type="evidence" value="ECO:0007669"/>
    <property type="project" value="InterPro"/>
</dbReference>
<dbReference type="Gene3D" id="1.20.272.10">
    <property type="match status" value="1"/>
</dbReference>
<keyword evidence="9" id="KW-1185">Reference proteome</keyword>
<protein>
    <recommendedName>
        <fullName evidence="7">DNA polymerase III subunit delta</fullName>
        <ecNumber evidence="7">2.7.7.7</ecNumber>
    </recommendedName>
</protein>
<dbReference type="GO" id="GO:0006261">
    <property type="term" value="P:DNA-templated DNA replication"/>
    <property type="evidence" value="ECO:0007669"/>
    <property type="project" value="TreeGrafter"/>
</dbReference>
<keyword evidence="1 8" id="KW-0808">Transferase</keyword>
<dbReference type="InterPro" id="IPR008921">
    <property type="entry name" value="DNA_pol3_clamp-load_cplx_C"/>
</dbReference>
<evidence type="ECO:0000256" key="4">
    <source>
        <dbReference type="ARBA" id="ARBA00022932"/>
    </source>
</evidence>
<organism evidence="8 9">
    <name type="scientific">Candidatus Amphirhobacter heronislandensis</name>
    <dbReference type="NCBI Taxonomy" id="1732024"/>
    <lineage>
        <taxon>Bacteria</taxon>
        <taxon>Pseudomonadati</taxon>
        <taxon>Pseudomonadota</taxon>
        <taxon>Gammaproteobacteria</taxon>
        <taxon>Candidatus Tethybacterales</taxon>
        <taxon>Candidatus Tethybacteraceae</taxon>
        <taxon>Candidatus Amphirhobacter</taxon>
    </lineage>
</organism>
<sequence length="337" mass="36892">MIDSEKLGRHLAEDELAPAYLVTSDQPYLQGQDRDALRAAFACEERHLFFGDAKDAVAEAAAVAATGSLFSSSVLVELLYPGEIAEKAAAELVELAETAAANNVRLLVGCAGLSRPRNWKNPARLEEAFTRVNLAEIPAARLAGWIESRATRLGLRLDREAAGLLAELHEGNPDMAAMELEKLLLRHGEEPVGLAELQGGDGADHSIDSVFSLNGHLARCDARRTIRALRHFRATREEPTLVVWSLASQIRAMRAMQERTKAWGFFPPATRRAMQDLARRMPPAHLLELNAALSRADLAAKGLLGPGGDIWLILERFCAAFIYAAKHGRLVRKLIRS</sequence>
<dbReference type="InterPro" id="IPR005790">
    <property type="entry name" value="DNA_polIII_delta"/>
</dbReference>
<reference evidence="8" key="1">
    <citation type="submission" date="2020-10" db="EMBL/GenBank/DDBJ databases">
        <title>An improved Amphimedon queenslandica hologenome assembly reveals how three proteobacterial symbionts can extend the metabolic phenotypic of their marine sponge host.</title>
        <authorList>
            <person name="Degnan B."/>
            <person name="Degnan S."/>
            <person name="Xiang X."/>
        </authorList>
    </citation>
    <scope>NUCLEOTIDE SEQUENCE</scope>
    <source>
        <strain evidence="8">AqS2</strain>
    </source>
</reference>
<dbReference type="EMBL" id="JADHEI010000033">
    <property type="protein sequence ID" value="MBF2735172.1"/>
    <property type="molecule type" value="Genomic_DNA"/>
</dbReference>
<dbReference type="AlphaFoldDB" id="A0A930XWK0"/>
<dbReference type="NCBIfam" id="TIGR01128">
    <property type="entry name" value="holA"/>
    <property type="match status" value="1"/>
</dbReference>
<dbReference type="GO" id="GO:0003887">
    <property type="term" value="F:DNA-directed DNA polymerase activity"/>
    <property type="evidence" value="ECO:0007669"/>
    <property type="project" value="UniProtKB-UniRule"/>
</dbReference>
<dbReference type="PANTHER" id="PTHR34388:SF1">
    <property type="entry name" value="DNA POLYMERASE III SUBUNIT DELTA"/>
    <property type="match status" value="1"/>
</dbReference>
<dbReference type="PANTHER" id="PTHR34388">
    <property type="entry name" value="DNA POLYMERASE III SUBUNIT DELTA"/>
    <property type="match status" value="1"/>
</dbReference>
<gene>
    <name evidence="8" type="primary">holA</name>
    <name evidence="8" type="ORF">ISN26_03670</name>
</gene>
<dbReference type="Proteomes" id="UP000604381">
    <property type="component" value="Unassembled WGS sequence"/>
</dbReference>
<dbReference type="InterPro" id="IPR027417">
    <property type="entry name" value="P-loop_NTPase"/>
</dbReference>
<evidence type="ECO:0000256" key="6">
    <source>
        <dbReference type="ARBA" id="ARBA00049244"/>
    </source>
</evidence>
<comment type="similarity">
    <text evidence="5">Belongs to the DNA polymerase HolA subunit family.</text>
</comment>
<evidence type="ECO:0000256" key="5">
    <source>
        <dbReference type="ARBA" id="ARBA00034754"/>
    </source>
</evidence>
<dbReference type="Gene3D" id="3.40.50.300">
    <property type="entry name" value="P-loop containing nucleotide triphosphate hydrolases"/>
    <property type="match status" value="1"/>
</dbReference>
<dbReference type="Gene3D" id="1.10.8.60">
    <property type="match status" value="1"/>
</dbReference>
<name>A0A930XWK0_9GAMM</name>
<comment type="caution">
    <text evidence="8">The sequence shown here is derived from an EMBL/GenBank/DDBJ whole genome shotgun (WGS) entry which is preliminary data.</text>
</comment>
<keyword evidence="2 8" id="KW-0548">Nucleotidyltransferase</keyword>